<keyword evidence="3" id="KW-0238">DNA-binding</keyword>
<dbReference type="SUPFAM" id="SSF46785">
    <property type="entry name" value="Winged helix' DNA-binding domain"/>
    <property type="match status" value="1"/>
</dbReference>
<evidence type="ECO:0000259" key="5">
    <source>
        <dbReference type="PROSITE" id="PS50931"/>
    </source>
</evidence>
<dbReference type="Gene3D" id="3.40.190.10">
    <property type="entry name" value="Periplasmic binding protein-like II"/>
    <property type="match status" value="2"/>
</dbReference>
<reference evidence="6 7" key="1">
    <citation type="journal article" date="2015" name="Genome Announc.">
        <title>Complete Genome Sequence of Polypropylene Glycol- and Polyethylene Glycol-Degrading Sphingopyxis macrogoltabida Strain EY-1.</title>
        <authorList>
            <person name="Ohtsubo Y."/>
            <person name="Nagata Y."/>
            <person name="Numata M."/>
            <person name="Tsuchikane K."/>
            <person name="Hosoyama A."/>
            <person name="Yamazoe A."/>
            <person name="Tsuda M."/>
            <person name="Fujita N."/>
            <person name="Kawai F."/>
        </authorList>
    </citation>
    <scope>NUCLEOTIDE SEQUENCE [LARGE SCALE GENOMIC DNA]</scope>
    <source>
        <strain evidence="6 7">EY-1</strain>
    </source>
</reference>
<gene>
    <name evidence="6" type="ORF">AN936_18070</name>
</gene>
<dbReference type="PANTHER" id="PTHR30346">
    <property type="entry name" value="TRANSCRIPTIONAL DUAL REGULATOR HCAR-RELATED"/>
    <property type="match status" value="1"/>
</dbReference>
<dbReference type="GO" id="GO:0032993">
    <property type="term" value="C:protein-DNA complex"/>
    <property type="evidence" value="ECO:0007669"/>
    <property type="project" value="TreeGrafter"/>
</dbReference>
<dbReference type="PRINTS" id="PR00039">
    <property type="entry name" value="HTHLYSR"/>
</dbReference>
<dbReference type="SUPFAM" id="SSF53850">
    <property type="entry name" value="Periplasmic binding protein-like II"/>
    <property type="match status" value="1"/>
</dbReference>
<dbReference type="PANTHER" id="PTHR30346:SF0">
    <property type="entry name" value="HCA OPERON TRANSCRIPTIONAL ACTIVATOR HCAR"/>
    <property type="match status" value="1"/>
</dbReference>
<dbReference type="InterPro" id="IPR036390">
    <property type="entry name" value="WH_DNA-bd_sf"/>
</dbReference>
<dbReference type="Proteomes" id="UP000058074">
    <property type="component" value="Chromosome"/>
</dbReference>
<dbReference type="InterPro" id="IPR036388">
    <property type="entry name" value="WH-like_DNA-bd_sf"/>
</dbReference>
<organism evidence="6 7">
    <name type="scientific">Sphingopyxis macrogoltabida</name>
    <name type="common">Sphingomonas macrogoltabidus</name>
    <dbReference type="NCBI Taxonomy" id="33050"/>
    <lineage>
        <taxon>Bacteria</taxon>
        <taxon>Pseudomonadati</taxon>
        <taxon>Pseudomonadota</taxon>
        <taxon>Alphaproteobacteria</taxon>
        <taxon>Sphingomonadales</taxon>
        <taxon>Sphingomonadaceae</taxon>
        <taxon>Sphingopyxis</taxon>
    </lineage>
</organism>
<dbReference type="Pfam" id="PF00126">
    <property type="entry name" value="HTH_1"/>
    <property type="match status" value="1"/>
</dbReference>
<dbReference type="InterPro" id="IPR005119">
    <property type="entry name" value="LysR_subst-bd"/>
</dbReference>
<evidence type="ECO:0000256" key="3">
    <source>
        <dbReference type="ARBA" id="ARBA00023125"/>
    </source>
</evidence>
<evidence type="ECO:0000256" key="1">
    <source>
        <dbReference type="ARBA" id="ARBA00009437"/>
    </source>
</evidence>
<dbReference type="GO" id="GO:0003700">
    <property type="term" value="F:DNA-binding transcription factor activity"/>
    <property type="evidence" value="ECO:0007669"/>
    <property type="project" value="InterPro"/>
</dbReference>
<dbReference type="PROSITE" id="PS50931">
    <property type="entry name" value="HTH_LYSR"/>
    <property type="match status" value="1"/>
</dbReference>
<comment type="similarity">
    <text evidence="1">Belongs to the LysR transcriptional regulatory family.</text>
</comment>
<dbReference type="Pfam" id="PF03466">
    <property type="entry name" value="LysR_substrate"/>
    <property type="match status" value="1"/>
</dbReference>
<feature type="domain" description="HTH lysR-type" evidence="5">
    <location>
        <begin position="1"/>
        <end position="59"/>
    </location>
</feature>
<dbReference type="OrthoDB" id="7451332at2"/>
<keyword evidence="4" id="KW-0804">Transcription</keyword>
<dbReference type="FunFam" id="1.10.10.10:FF:000001">
    <property type="entry name" value="LysR family transcriptional regulator"/>
    <property type="match status" value="1"/>
</dbReference>
<sequence>MELRHLRYFVAVAETGSLTEAAETRLHTSQPSLSRQLRDLEAEVGTPLFVRGSRGVVLTPAGKAFLDHARLALAQAREAVSAARRTARPAKASFAVGFLTGHEVEWLRHITSVLSDELRTTDFRVTSDFSPAIGAAVQSGDIDLGFSRIEPQPDVTYKVIAHEPIVVILPREHALASRAEIDPREIDPLSFVGYSDTPHVLRGIVERYFEDRGLTMAPSHFLDGYATGISLVASTRGVTLLPAYVEALLPASLVSRPLTGNGPVIEVAAGYRADNPSPVLAAFLRNIDRLVSARAAGVDGGSNV</sequence>
<protein>
    <submittedName>
        <fullName evidence="6">Transcriptional regulator</fullName>
    </submittedName>
</protein>
<dbReference type="GO" id="GO:0003677">
    <property type="term" value="F:DNA binding"/>
    <property type="evidence" value="ECO:0007669"/>
    <property type="project" value="UniProtKB-KW"/>
</dbReference>
<dbReference type="Gene3D" id="1.10.10.10">
    <property type="entry name" value="Winged helix-like DNA-binding domain superfamily/Winged helix DNA-binding domain"/>
    <property type="match status" value="1"/>
</dbReference>
<accession>A0A0N9V0I9</accession>
<dbReference type="PATRIC" id="fig|33050.5.peg.3748"/>
<name>A0A0N9V0I9_SPHMC</name>
<dbReference type="KEGG" id="smag:AN936_18070"/>
<dbReference type="InterPro" id="IPR000847">
    <property type="entry name" value="LysR_HTH_N"/>
</dbReference>
<dbReference type="EMBL" id="CP012700">
    <property type="protein sequence ID" value="ALH82191.1"/>
    <property type="molecule type" value="Genomic_DNA"/>
</dbReference>
<evidence type="ECO:0000256" key="2">
    <source>
        <dbReference type="ARBA" id="ARBA00023015"/>
    </source>
</evidence>
<evidence type="ECO:0000256" key="4">
    <source>
        <dbReference type="ARBA" id="ARBA00023163"/>
    </source>
</evidence>
<dbReference type="RefSeq" id="WP_054589286.1">
    <property type="nucleotide sequence ID" value="NZ_CP012700.1"/>
</dbReference>
<dbReference type="AlphaFoldDB" id="A0A0N9V0I9"/>
<evidence type="ECO:0000313" key="6">
    <source>
        <dbReference type="EMBL" id="ALH82191.1"/>
    </source>
</evidence>
<proteinExistence type="inferred from homology"/>
<keyword evidence="2" id="KW-0805">Transcription regulation</keyword>
<evidence type="ECO:0000313" key="7">
    <source>
        <dbReference type="Proteomes" id="UP000058074"/>
    </source>
</evidence>